<name>A0AAQ3S3M7_VIGMU</name>
<evidence type="ECO:0000313" key="2">
    <source>
        <dbReference type="Proteomes" id="UP001374535"/>
    </source>
</evidence>
<evidence type="ECO:0000313" key="1">
    <source>
        <dbReference type="EMBL" id="WVZ18009.1"/>
    </source>
</evidence>
<accession>A0AAQ3S3M7</accession>
<proteinExistence type="predicted"/>
<protein>
    <submittedName>
        <fullName evidence="1">Uncharacterized protein</fullName>
    </submittedName>
</protein>
<reference evidence="1 2" key="1">
    <citation type="journal article" date="2023" name="Life. Sci Alliance">
        <title>Evolutionary insights into 3D genome organization and epigenetic landscape of Vigna mungo.</title>
        <authorList>
            <person name="Junaid A."/>
            <person name="Singh B."/>
            <person name="Bhatia S."/>
        </authorList>
    </citation>
    <scope>NUCLEOTIDE SEQUENCE [LARGE SCALE GENOMIC DNA]</scope>
    <source>
        <strain evidence="1">Urdbean</strain>
    </source>
</reference>
<keyword evidence="2" id="KW-1185">Reference proteome</keyword>
<organism evidence="1 2">
    <name type="scientific">Vigna mungo</name>
    <name type="common">Black gram</name>
    <name type="synonym">Phaseolus mungo</name>
    <dbReference type="NCBI Taxonomy" id="3915"/>
    <lineage>
        <taxon>Eukaryota</taxon>
        <taxon>Viridiplantae</taxon>
        <taxon>Streptophyta</taxon>
        <taxon>Embryophyta</taxon>
        <taxon>Tracheophyta</taxon>
        <taxon>Spermatophyta</taxon>
        <taxon>Magnoliopsida</taxon>
        <taxon>eudicotyledons</taxon>
        <taxon>Gunneridae</taxon>
        <taxon>Pentapetalae</taxon>
        <taxon>rosids</taxon>
        <taxon>fabids</taxon>
        <taxon>Fabales</taxon>
        <taxon>Fabaceae</taxon>
        <taxon>Papilionoideae</taxon>
        <taxon>50 kb inversion clade</taxon>
        <taxon>NPAAA clade</taxon>
        <taxon>indigoferoid/millettioid clade</taxon>
        <taxon>Phaseoleae</taxon>
        <taxon>Vigna</taxon>
    </lineage>
</organism>
<sequence>MCRILSTWSKFLNKSTKLTSDLYHRSTQQWKRCLGNAMEWVEDDRRKQKCVEGTLKRCLVAGLDKIDGEIEAQFQTVVFCELGSEMEAEIWVLKCDADGLKETLKLSLGDLQQKESSGQKSTESILHSNQRSLESDEAFLKLLVAHERSWMHMEDHNWC</sequence>
<dbReference type="Proteomes" id="UP001374535">
    <property type="component" value="Chromosome 2"/>
</dbReference>
<gene>
    <name evidence="1" type="ORF">V8G54_005331</name>
</gene>
<dbReference type="EMBL" id="CP144699">
    <property type="protein sequence ID" value="WVZ18009.1"/>
    <property type="molecule type" value="Genomic_DNA"/>
</dbReference>
<dbReference type="AlphaFoldDB" id="A0AAQ3S3M7"/>